<gene>
    <name evidence="4" type="ORF">IEQ34_000219</name>
</gene>
<feature type="domain" description="C2H2-type" evidence="3">
    <location>
        <begin position="61"/>
        <end position="88"/>
    </location>
</feature>
<dbReference type="SUPFAM" id="SSF57667">
    <property type="entry name" value="beta-beta-alpha zinc fingers"/>
    <property type="match status" value="2"/>
</dbReference>
<reference evidence="4 5" key="1">
    <citation type="journal article" date="2021" name="Hortic Res">
        <title>Chromosome-scale assembly of the Dendrobium chrysotoxum genome enhances the understanding of orchid evolution.</title>
        <authorList>
            <person name="Zhang Y."/>
            <person name="Zhang G.Q."/>
            <person name="Zhang D."/>
            <person name="Liu X.D."/>
            <person name="Xu X.Y."/>
            <person name="Sun W.H."/>
            <person name="Yu X."/>
            <person name="Zhu X."/>
            <person name="Wang Z.W."/>
            <person name="Zhao X."/>
            <person name="Zhong W.Y."/>
            <person name="Chen H."/>
            <person name="Yin W.L."/>
            <person name="Huang T."/>
            <person name="Niu S.C."/>
            <person name="Liu Z.J."/>
        </authorList>
    </citation>
    <scope>NUCLEOTIDE SEQUENCE [LARGE SCALE GENOMIC DNA]</scope>
    <source>
        <strain evidence="4">Lindl</strain>
    </source>
</reference>
<dbReference type="EMBL" id="JAGFBR010000001">
    <property type="protein sequence ID" value="KAH0470496.1"/>
    <property type="molecule type" value="Genomic_DNA"/>
</dbReference>
<feature type="domain" description="C2H2-type" evidence="3">
    <location>
        <begin position="127"/>
        <end position="154"/>
    </location>
</feature>
<evidence type="ECO:0000313" key="5">
    <source>
        <dbReference type="Proteomes" id="UP000775213"/>
    </source>
</evidence>
<protein>
    <recommendedName>
        <fullName evidence="3">C2H2-type domain-containing protein</fullName>
    </recommendedName>
</protein>
<dbReference type="PANTHER" id="PTHR47591:SF1">
    <property type="entry name" value="ZINC FINGER PROTEIN ZAT2-RELATED"/>
    <property type="match status" value="1"/>
</dbReference>
<feature type="domain" description="C2H2-type" evidence="3">
    <location>
        <begin position="191"/>
        <end position="218"/>
    </location>
</feature>
<keyword evidence="1" id="KW-0863">Zinc-finger</keyword>
<proteinExistence type="predicted"/>
<dbReference type="SMART" id="SM00355">
    <property type="entry name" value="ZnF_C2H2"/>
    <property type="match status" value="3"/>
</dbReference>
<dbReference type="PROSITE" id="PS00028">
    <property type="entry name" value="ZINC_FINGER_C2H2_1"/>
    <property type="match status" value="3"/>
</dbReference>
<dbReference type="GO" id="GO:0008270">
    <property type="term" value="F:zinc ion binding"/>
    <property type="evidence" value="ECO:0007669"/>
    <property type="project" value="UniProtKB-KW"/>
</dbReference>
<keyword evidence="1" id="KW-0479">Metal-binding</keyword>
<feature type="compositionally biased region" description="Low complexity" evidence="2">
    <location>
        <begin position="23"/>
        <end position="49"/>
    </location>
</feature>
<dbReference type="Gene3D" id="3.30.160.60">
    <property type="entry name" value="Classic Zinc Finger"/>
    <property type="match status" value="1"/>
</dbReference>
<evidence type="ECO:0000313" key="4">
    <source>
        <dbReference type="EMBL" id="KAH0470496.1"/>
    </source>
</evidence>
<dbReference type="Pfam" id="PF13912">
    <property type="entry name" value="zf-C2H2_6"/>
    <property type="match status" value="3"/>
</dbReference>
<evidence type="ECO:0000256" key="1">
    <source>
        <dbReference type="PROSITE-ProRule" id="PRU00042"/>
    </source>
</evidence>
<dbReference type="InterPro" id="IPR013087">
    <property type="entry name" value="Znf_C2H2_type"/>
</dbReference>
<dbReference type="InterPro" id="IPR036236">
    <property type="entry name" value="Znf_C2H2_sf"/>
</dbReference>
<name>A0AAV7HPA1_DENCH</name>
<feature type="region of interest" description="Disordered" evidence="2">
    <location>
        <begin position="1"/>
        <end position="53"/>
    </location>
</feature>
<keyword evidence="1" id="KW-0862">Zinc</keyword>
<comment type="caution">
    <text evidence="4">The sequence shown here is derived from an EMBL/GenBank/DDBJ whole genome shotgun (WGS) entry which is preliminary data.</text>
</comment>
<organism evidence="4 5">
    <name type="scientific">Dendrobium chrysotoxum</name>
    <name type="common">Orchid</name>
    <dbReference type="NCBI Taxonomy" id="161865"/>
    <lineage>
        <taxon>Eukaryota</taxon>
        <taxon>Viridiplantae</taxon>
        <taxon>Streptophyta</taxon>
        <taxon>Embryophyta</taxon>
        <taxon>Tracheophyta</taxon>
        <taxon>Spermatophyta</taxon>
        <taxon>Magnoliopsida</taxon>
        <taxon>Liliopsida</taxon>
        <taxon>Asparagales</taxon>
        <taxon>Orchidaceae</taxon>
        <taxon>Epidendroideae</taxon>
        <taxon>Malaxideae</taxon>
        <taxon>Dendrobiinae</taxon>
        <taxon>Dendrobium</taxon>
    </lineage>
</organism>
<feature type="compositionally biased region" description="Basic and acidic residues" evidence="2">
    <location>
        <begin position="215"/>
        <end position="230"/>
    </location>
</feature>
<evidence type="ECO:0000259" key="3">
    <source>
        <dbReference type="PROSITE" id="PS50157"/>
    </source>
</evidence>
<sequence>MNPSSDSAGPSRHGKRPMIQPFSSSSSESSSSSSSSEGRRYAAAAAAAAAEEEDKSTAVQPECYVCGRRFGTWKALFGHMRCHPEREWRGVRPLAVGEEGSRGRRRWRRRTREESEAAAAAAAAGEYACGECARVFGTRQALGGHRASHRGVMGCSAKAKETTTGVGAALADVRGGVGGGGGGGGGDGRTFACQVCGRQFVTYHGMRVHQRVHRERQGGEAEGRREDRGFMVDLNLPPPPEVAEEEDKQVANEQGK</sequence>
<keyword evidence="5" id="KW-1185">Reference proteome</keyword>
<dbReference type="PROSITE" id="PS50157">
    <property type="entry name" value="ZINC_FINGER_C2H2_2"/>
    <property type="match status" value="3"/>
</dbReference>
<dbReference type="AlphaFoldDB" id="A0AAV7HPA1"/>
<feature type="region of interest" description="Disordered" evidence="2">
    <location>
        <begin position="211"/>
        <end position="256"/>
    </location>
</feature>
<accession>A0AAV7HPA1</accession>
<dbReference type="PANTHER" id="PTHR47591">
    <property type="entry name" value="ZINC FINGER PROTEIN ZAT2-RELATED"/>
    <property type="match status" value="1"/>
</dbReference>
<dbReference type="Proteomes" id="UP000775213">
    <property type="component" value="Unassembled WGS sequence"/>
</dbReference>
<evidence type="ECO:0000256" key="2">
    <source>
        <dbReference type="SAM" id="MobiDB-lite"/>
    </source>
</evidence>